<accession>A0A7M2J2C3</accession>
<evidence type="ECO:0000313" key="1">
    <source>
        <dbReference type="EMBL" id="QOU03797.1"/>
    </source>
</evidence>
<dbReference type="AlphaFoldDB" id="A0A7M2J2C3"/>
<evidence type="ECO:0000313" key="2">
    <source>
        <dbReference type="Proteomes" id="UP000593833"/>
    </source>
</evidence>
<reference evidence="1 2" key="1">
    <citation type="submission" date="2020-10" db="EMBL/GenBank/DDBJ databases">
        <title>Complete genome sequence of a novel Pseudomonas fluorescens strain isolated from the flower of kumarahou (Pomaderris kumeraho).</title>
        <authorList>
            <person name="Summers M.C."/>
            <person name="Nowak V."/>
            <person name="Fairhurst M.J."/>
            <person name="Owen J.G."/>
            <person name="Gerth M.L."/>
            <person name="Patrick W.M."/>
        </authorList>
    </citation>
    <scope>NUCLEOTIDE SEQUENCE [LARGE SCALE GENOMIC DNA]</scope>
    <source>
        <strain evidence="1 2">KF1</strain>
    </source>
</reference>
<protein>
    <submittedName>
        <fullName evidence="1">Uncharacterized protein</fullName>
    </submittedName>
</protein>
<gene>
    <name evidence="1" type="ORF">IM720_24300</name>
</gene>
<dbReference type="EMBL" id="CP063233">
    <property type="protein sequence ID" value="QOU03797.1"/>
    <property type="molecule type" value="Genomic_DNA"/>
</dbReference>
<organism evidence="1 2">
    <name type="scientific">Pseudomonas fluorescens</name>
    <dbReference type="NCBI Taxonomy" id="294"/>
    <lineage>
        <taxon>Bacteria</taxon>
        <taxon>Pseudomonadati</taxon>
        <taxon>Pseudomonadota</taxon>
        <taxon>Gammaproteobacteria</taxon>
        <taxon>Pseudomonadales</taxon>
        <taxon>Pseudomonadaceae</taxon>
        <taxon>Pseudomonas</taxon>
    </lineage>
</organism>
<name>A0A7M2J2C3_PSEFL</name>
<proteinExistence type="predicted"/>
<dbReference type="Proteomes" id="UP000593833">
    <property type="component" value="Chromosome"/>
</dbReference>
<dbReference type="RefSeq" id="WP_193689673.1">
    <property type="nucleotide sequence ID" value="NZ_CP063233.1"/>
</dbReference>
<sequence length="257" mass="29405">MNTVPGFWDVGPHDPIDVEATWREFVRSVDGDVIEDLLPQPRPFENADFLFRAVPAVAELKEVKTEFEKSDAFEAGYLQLFERLMSEVPHWRPPLPGENGDYPEWFPREVIRLFRPPIQRILKKANSQIKETKKHFKIGDPTGILVFVNDGFTALEPHFVQAIAEDLLVHSYSSIDCFLYITVNRYVEVDGSDVPRLLWIPKYSDRVPVTLSAFINDLGRSWYAFLETKIGPFTVPTEEIKAGSITSRAIVLPGERE</sequence>